<dbReference type="GeneID" id="79949297"/>
<evidence type="ECO:0000256" key="1">
    <source>
        <dbReference type="SAM" id="Phobius"/>
    </source>
</evidence>
<evidence type="ECO:0000313" key="4">
    <source>
        <dbReference type="Proteomes" id="UP001218895"/>
    </source>
</evidence>
<proteinExistence type="predicted"/>
<gene>
    <name evidence="3" type="ORF">L1994_02840</name>
</gene>
<evidence type="ECO:0000259" key="2">
    <source>
        <dbReference type="Pfam" id="PF07790"/>
    </source>
</evidence>
<feature type="domain" description="Archaeal Type IV pilin N-terminal" evidence="2">
    <location>
        <begin position="9"/>
        <end position="57"/>
    </location>
</feature>
<evidence type="ECO:0000313" key="3">
    <source>
        <dbReference type="EMBL" id="WFN37341.1"/>
    </source>
</evidence>
<dbReference type="KEGG" id="manq:L1994_02840"/>
<keyword evidence="4" id="KW-1185">Reference proteome</keyword>
<name>A0AAF0FSY2_9EURY</name>
<dbReference type="Pfam" id="PF07790">
    <property type="entry name" value="Pilin_N"/>
    <property type="match status" value="1"/>
</dbReference>
<organism evidence="3 4">
    <name type="scientific">Methanomicrobium antiquum</name>
    <dbReference type="NCBI Taxonomy" id="487686"/>
    <lineage>
        <taxon>Archaea</taxon>
        <taxon>Methanobacteriati</taxon>
        <taxon>Methanobacteriota</taxon>
        <taxon>Stenosarchaea group</taxon>
        <taxon>Methanomicrobia</taxon>
        <taxon>Methanomicrobiales</taxon>
        <taxon>Methanomicrobiaceae</taxon>
        <taxon>Methanomicrobium</taxon>
    </lineage>
</organism>
<protein>
    <submittedName>
        <fullName evidence="3">Type IV pilin N-terminal domain-containing protein</fullName>
    </submittedName>
</protein>
<sequence length="216" mass="22818">MIKSGKKNEAVSPVVGIMLMLTLVIILAAVISGFAGGIAGNSGGSTDIQITAQTNIIVNKGESADSKFEIDILSVNSPVSTKDLKLKTSWKTYDKDENPVSNDTAVTPGSKNFYSNGGGVSPLGSGLGLSEWNRTTNPLPDDINFGNYTLMAGTRMTAYPAENYGESDYGSSGEDSIQAVLGQDWDKLNPGDVVSVMLIHVPSGRVIYDDEIYVNG</sequence>
<dbReference type="RefSeq" id="WP_278100180.1">
    <property type="nucleotide sequence ID" value="NZ_CP091092.1"/>
</dbReference>
<dbReference type="EMBL" id="CP091092">
    <property type="protein sequence ID" value="WFN37341.1"/>
    <property type="molecule type" value="Genomic_DNA"/>
</dbReference>
<reference evidence="3" key="1">
    <citation type="submission" date="2022-01" db="EMBL/GenBank/DDBJ databases">
        <title>Complete genome of Methanomicrobium antiquum DSM 21220.</title>
        <authorList>
            <person name="Chen S.-C."/>
            <person name="You Y.-T."/>
            <person name="Zhou Y.-Z."/>
            <person name="Lai M.-C."/>
        </authorList>
    </citation>
    <scope>NUCLEOTIDE SEQUENCE</scope>
    <source>
        <strain evidence="3">DSM 21220</strain>
    </source>
</reference>
<dbReference type="InterPro" id="IPR013373">
    <property type="entry name" value="Flagellin/pilin_N_arc"/>
</dbReference>
<keyword evidence="1" id="KW-0472">Membrane</keyword>
<feature type="transmembrane region" description="Helical" evidence="1">
    <location>
        <begin position="12"/>
        <end position="35"/>
    </location>
</feature>
<dbReference type="AlphaFoldDB" id="A0AAF0FSY2"/>
<keyword evidence="1" id="KW-1133">Transmembrane helix</keyword>
<accession>A0AAF0FSY2</accession>
<dbReference type="Proteomes" id="UP001218895">
    <property type="component" value="Chromosome"/>
</dbReference>
<keyword evidence="1" id="KW-0812">Transmembrane</keyword>
<dbReference type="NCBIfam" id="TIGR02537">
    <property type="entry name" value="arch_flag_Nterm"/>
    <property type="match status" value="1"/>
</dbReference>
<dbReference type="InterPro" id="IPR012859">
    <property type="entry name" value="Pilin_N_archaeal"/>
</dbReference>